<accession>A0A1V8M5C9</accession>
<keyword evidence="4" id="KW-1185">Reference proteome</keyword>
<dbReference type="RefSeq" id="WP_080521321.1">
    <property type="nucleotide sequence ID" value="NZ_LPUF01000001.1"/>
</dbReference>
<dbReference type="OrthoDB" id="5769601at2"/>
<dbReference type="EMBL" id="LPUF01000001">
    <property type="protein sequence ID" value="OQK16696.1"/>
    <property type="molecule type" value="Genomic_DNA"/>
</dbReference>
<keyword evidence="2" id="KW-1133">Transmembrane helix</keyword>
<evidence type="ECO:0000256" key="1">
    <source>
        <dbReference type="SAM" id="MobiDB-lite"/>
    </source>
</evidence>
<comment type="caution">
    <text evidence="3">The sequence shown here is derived from an EMBL/GenBank/DDBJ whole genome shotgun (WGS) entry which is preliminary data.</text>
</comment>
<evidence type="ECO:0000313" key="4">
    <source>
        <dbReference type="Proteomes" id="UP000191980"/>
    </source>
</evidence>
<feature type="transmembrane region" description="Helical" evidence="2">
    <location>
        <begin position="6"/>
        <end position="27"/>
    </location>
</feature>
<sequence length="199" mass="22972">MKQLKWEYTLSLLFMACSGLILILILLQDSYSKSHWENILQEIDNVQSSGFTLQNVPSTQFKEHALTDYHQMLERPLFFKERIPIVPESPEEAGEINAEDEVKPAEEFDMTLIGIIDTPVGAYALFYNPKAKPEEPKFQRLKLNQEINGWQIKEIQYDRVIISADDKTDEILLAKPRVHKAGKKAPKTNPFKQKIKKAK</sequence>
<reference evidence="3 4" key="1">
    <citation type="submission" date="2015-12" db="EMBL/GenBank/DDBJ databases">
        <authorList>
            <person name="Shamseldin A."/>
            <person name="Moawad H."/>
            <person name="Abd El-Rahim W.M."/>
            <person name="Sadowsky M.J."/>
        </authorList>
    </citation>
    <scope>NUCLEOTIDE SEQUENCE [LARGE SCALE GENOMIC DNA]</scope>
    <source>
        <strain evidence="3 4">WF1</strain>
    </source>
</reference>
<organism evidence="3 4">
    <name type="scientific">Methyloprofundus sedimenti</name>
    <dbReference type="NCBI Taxonomy" id="1420851"/>
    <lineage>
        <taxon>Bacteria</taxon>
        <taxon>Pseudomonadati</taxon>
        <taxon>Pseudomonadota</taxon>
        <taxon>Gammaproteobacteria</taxon>
        <taxon>Methylococcales</taxon>
        <taxon>Methylococcaceae</taxon>
        <taxon>Methyloprofundus</taxon>
    </lineage>
</organism>
<protein>
    <recommendedName>
        <fullName evidence="5">Type II secretion system protein GspC N-terminal domain-containing protein</fullName>
    </recommendedName>
</protein>
<evidence type="ECO:0000256" key="2">
    <source>
        <dbReference type="SAM" id="Phobius"/>
    </source>
</evidence>
<evidence type="ECO:0008006" key="5">
    <source>
        <dbReference type="Google" id="ProtNLM"/>
    </source>
</evidence>
<proteinExistence type="predicted"/>
<keyword evidence="2" id="KW-0472">Membrane</keyword>
<gene>
    <name evidence="3" type="ORF">AU255_01965</name>
</gene>
<name>A0A1V8M5C9_9GAMM</name>
<evidence type="ECO:0000313" key="3">
    <source>
        <dbReference type="EMBL" id="OQK16696.1"/>
    </source>
</evidence>
<dbReference type="STRING" id="1420851.AU255_01965"/>
<feature type="region of interest" description="Disordered" evidence="1">
    <location>
        <begin position="179"/>
        <end position="199"/>
    </location>
</feature>
<dbReference type="AlphaFoldDB" id="A0A1V8M5C9"/>
<keyword evidence="2" id="KW-0812">Transmembrane</keyword>
<dbReference type="Proteomes" id="UP000191980">
    <property type="component" value="Unassembled WGS sequence"/>
</dbReference>